<dbReference type="AlphaFoldDB" id="A0A815FRF6"/>
<dbReference type="Proteomes" id="UP000663829">
    <property type="component" value="Unassembled WGS sequence"/>
</dbReference>
<protein>
    <submittedName>
        <fullName evidence="2">Uncharacterized protein</fullName>
    </submittedName>
</protein>
<organism evidence="2 4">
    <name type="scientific">Didymodactylos carnosus</name>
    <dbReference type="NCBI Taxonomy" id="1234261"/>
    <lineage>
        <taxon>Eukaryota</taxon>
        <taxon>Metazoa</taxon>
        <taxon>Spiralia</taxon>
        <taxon>Gnathifera</taxon>
        <taxon>Rotifera</taxon>
        <taxon>Eurotatoria</taxon>
        <taxon>Bdelloidea</taxon>
        <taxon>Philodinida</taxon>
        <taxon>Philodinidae</taxon>
        <taxon>Didymodactylos</taxon>
    </lineage>
</organism>
<feature type="compositionally biased region" description="Polar residues" evidence="1">
    <location>
        <begin position="151"/>
        <end position="163"/>
    </location>
</feature>
<evidence type="ECO:0000313" key="4">
    <source>
        <dbReference type="Proteomes" id="UP000663829"/>
    </source>
</evidence>
<name>A0A815FRF6_9BILA</name>
<sequence>MTSSESLLLENSLRRLSQFIKEAEKYEQQQEKVSSPVKTVEKYSEDNDELSLIDDAEHFQNVGVFFETKKHLWKTWSAYDEDNKQLLKNKQMLFKQFNDQRSAPVTPVFSTKRLYDSDIDQTPPNLVLPYEEEYITMILSKQEQNSRRKNQYQTFEQLKRYQS</sequence>
<evidence type="ECO:0000313" key="2">
    <source>
        <dbReference type="EMBL" id="CAF1329594.1"/>
    </source>
</evidence>
<reference evidence="2" key="1">
    <citation type="submission" date="2021-02" db="EMBL/GenBank/DDBJ databases">
        <authorList>
            <person name="Nowell W R."/>
        </authorList>
    </citation>
    <scope>NUCLEOTIDE SEQUENCE</scope>
</reference>
<dbReference type="Proteomes" id="UP000681722">
    <property type="component" value="Unassembled WGS sequence"/>
</dbReference>
<gene>
    <name evidence="2" type="ORF">GPM918_LOCUS29878</name>
    <name evidence="3" type="ORF">SRO942_LOCUS30478</name>
</gene>
<evidence type="ECO:0000313" key="3">
    <source>
        <dbReference type="EMBL" id="CAF4182077.1"/>
    </source>
</evidence>
<proteinExistence type="predicted"/>
<evidence type="ECO:0000256" key="1">
    <source>
        <dbReference type="SAM" id="MobiDB-lite"/>
    </source>
</evidence>
<dbReference type="EMBL" id="CAJNOQ010013831">
    <property type="protein sequence ID" value="CAF1329594.1"/>
    <property type="molecule type" value="Genomic_DNA"/>
</dbReference>
<comment type="caution">
    <text evidence="2">The sequence shown here is derived from an EMBL/GenBank/DDBJ whole genome shotgun (WGS) entry which is preliminary data.</text>
</comment>
<keyword evidence="4" id="KW-1185">Reference proteome</keyword>
<dbReference type="EMBL" id="CAJOBC010052416">
    <property type="protein sequence ID" value="CAF4182077.1"/>
    <property type="molecule type" value="Genomic_DNA"/>
</dbReference>
<feature type="region of interest" description="Disordered" evidence="1">
    <location>
        <begin position="144"/>
        <end position="163"/>
    </location>
</feature>
<accession>A0A815FRF6</accession>